<dbReference type="GO" id="GO:0016787">
    <property type="term" value="F:hydrolase activity"/>
    <property type="evidence" value="ECO:0007669"/>
    <property type="project" value="UniProtKB-KW"/>
</dbReference>
<dbReference type="PANTHER" id="PTHR43265:SF1">
    <property type="entry name" value="ESTERASE ESTD"/>
    <property type="match status" value="1"/>
</dbReference>
<keyword evidence="2" id="KW-0378">Hydrolase</keyword>
<dbReference type="EMBL" id="JAEOAH010000018">
    <property type="protein sequence ID" value="MBK3495763.1"/>
    <property type="molecule type" value="Genomic_DNA"/>
</dbReference>
<dbReference type="InterPro" id="IPR029058">
    <property type="entry name" value="AB_hydrolase_fold"/>
</dbReference>
<evidence type="ECO:0000259" key="1">
    <source>
        <dbReference type="Pfam" id="PF12146"/>
    </source>
</evidence>
<name>A0ABS1H8L8_9BACL</name>
<gene>
    <name evidence="2" type="ORF">JFL43_13035</name>
</gene>
<dbReference type="InterPro" id="IPR053145">
    <property type="entry name" value="AB_hydrolase_Est10"/>
</dbReference>
<keyword evidence="3" id="KW-1185">Reference proteome</keyword>
<sequence length="243" mass="26860">MANSLKMLAESLAKEGIASIRYDKRGVGENTALMIKEEDLLIEQYVEDVNKIIKYVKSEDKFRNIHIIGHSEGSLIGMLAAQNSKVASFTSLAGAGRPADVLLKEHLDSKLTPELKKESTEILASLKEGKPIANVSSELQILFRPSLQPYLMSWLKYDPAKSIQKVSAPVLIIQGARDIQVPVKDAQILKSHKEDAELMIVKKMNHILKDAPENFKGNIATYSDPTIPLSPKLVEAISGFIQK</sequence>
<protein>
    <submittedName>
        <fullName evidence="2">Alpha/beta fold hydrolase</fullName>
    </submittedName>
</protein>
<dbReference type="Gene3D" id="3.40.50.1820">
    <property type="entry name" value="alpha/beta hydrolase"/>
    <property type="match status" value="1"/>
</dbReference>
<proteinExistence type="predicted"/>
<feature type="domain" description="Serine aminopeptidase S33" evidence="1">
    <location>
        <begin position="5"/>
        <end position="84"/>
    </location>
</feature>
<reference evidence="2 3" key="1">
    <citation type="submission" date="2020-12" db="EMBL/GenBank/DDBJ databases">
        <title>YIM B01967 draft genome.</title>
        <authorList>
            <person name="Yan X."/>
        </authorList>
    </citation>
    <scope>NUCLEOTIDE SEQUENCE [LARGE SCALE GENOMIC DNA]</scope>
    <source>
        <strain evidence="2 3">YIM B01967</strain>
    </source>
</reference>
<evidence type="ECO:0000313" key="2">
    <source>
        <dbReference type="EMBL" id="MBK3495763.1"/>
    </source>
</evidence>
<accession>A0ABS1H8L8</accession>
<dbReference type="SUPFAM" id="SSF53474">
    <property type="entry name" value="alpha/beta-Hydrolases"/>
    <property type="match status" value="1"/>
</dbReference>
<dbReference type="InterPro" id="IPR022742">
    <property type="entry name" value="Hydrolase_4"/>
</dbReference>
<dbReference type="PANTHER" id="PTHR43265">
    <property type="entry name" value="ESTERASE ESTD"/>
    <property type="match status" value="1"/>
</dbReference>
<evidence type="ECO:0000313" key="3">
    <source>
        <dbReference type="Proteomes" id="UP000618943"/>
    </source>
</evidence>
<comment type="caution">
    <text evidence="2">The sequence shown here is derived from an EMBL/GenBank/DDBJ whole genome shotgun (WGS) entry which is preliminary data.</text>
</comment>
<dbReference type="RefSeq" id="WP_200749374.1">
    <property type="nucleotide sequence ID" value="NZ_JAEOAH010000018.1"/>
</dbReference>
<organism evidence="2 3">
    <name type="scientific">Viridibacillus soli</name>
    <dbReference type="NCBI Taxonomy" id="2798301"/>
    <lineage>
        <taxon>Bacteria</taxon>
        <taxon>Bacillati</taxon>
        <taxon>Bacillota</taxon>
        <taxon>Bacilli</taxon>
        <taxon>Bacillales</taxon>
        <taxon>Caryophanaceae</taxon>
        <taxon>Viridibacillus</taxon>
    </lineage>
</organism>
<dbReference type="Proteomes" id="UP000618943">
    <property type="component" value="Unassembled WGS sequence"/>
</dbReference>
<dbReference type="Pfam" id="PF12146">
    <property type="entry name" value="Hydrolase_4"/>
    <property type="match status" value="1"/>
</dbReference>